<keyword evidence="1" id="KW-0175">Coiled coil</keyword>
<accession>A0A8S1L4Y4</accession>
<evidence type="ECO:0000313" key="3">
    <source>
        <dbReference type="Proteomes" id="UP000688137"/>
    </source>
</evidence>
<keyword evidence="3" id="KW-1185">Reference proteome</keyword>
<sequence>MMMLYNQLELHIYHKNIQVISLNKSSFIQLREKLSQSFIDEDRTQKQEIYEHILNLIYQKVQILYQKEQTKMKLNNIEKIYEMKKLLKQNKIYKQINTKNFHYNTQKKHERNLQQSTKKDLIHYKVFEMRLTNLMDEQFYKMRIELTKQQQSIKETKEQYKQEMDLLEQVFSVQETLNQGKVQRSESQNQIDVSIQEINDILNFELTEEKVSKEMRLTEQ</sequence>
<reference evidence="2" key="1">
    <citation type="submission" date="2021-01" db="EMBL/GenBank/DDBJ databases">
        <authorList>
            <consortium name="Genoscope - CEA"/>
            <person name="William W."/>
        </authorList>
    </citation>
    <scope>NUCLEOTIDE SEQUENCE</scope>
</reference>
<evidence type="ECO:0000256" key="1">
    <source>
        <dbReference type="SAM" id="Coils"/>
    </source>
</evidence>
<dbReference type="EMBL" id="CAJJDM010000029">
    <property type="protein sequence ID" value="CAD8060633.1"/>
    <property type="molecule type" value="Genomic_DNA"/>
</dbReference>
<organism evidence="2 3">
    <name type="scientific">Paramecium primaurelia</name>
    <dbReference type="NCBI Taxonomy" id="5886"/>
    <lineage>
        <taxon>Eukaryota</taxon>
        <taxon>Sar</taxon>
        <taxon>Alveolata</taxon>
        <taxon>Ciliophora</taxon>
        <taxon>Intramacronucleata</taxon>
        <taxon>Oligohymenophorea</taxon>
        <taxon>Peniculida</taxon>
        <taxon>Parameciidae</taxon>
        <taxon>Paramecium</taxon>
    </lineage>
</organism>
<dbReference type="Proteomes" id="UP000688137">
    <property type="component" value="Unassembled WGS sequence"/>
</dbReference>
<comment type="caution">
    <text evidence="2">The sequence shown here is derived from an EMBL/GenBank/DDBJ whole genome shotgun (WGS) entry which is preliminary data.</text>
</comment>
<protein>
    <submittedName>
        <fullName evidence="2">Uncharacterized protein</fullName>
    </submittedName>
</protein>
<name>A0A8S1L4Y4_PARPR</name>
<evidence type="ECO:0000313" key="2">
    <source>
        <dbReference type="EMBL" id="CAD8060633.1"/>
    </source>
</evidence>
<proteinExistence type="predicted"/>
<feature type="coiled-coil region" evidence="1">
    <location>
        <begin position="143"/>
        <end position="170"/>
    </location>
</feature>
<gene>
    <name evidence="2" type="ORF">PPRIM_AZ9-3.1.T0300233</name>
</gene>
<dbReference type="OMA" id="QLELHIY"/>
<dbReference type="AlphaFoldDB" id="A0A8S1L4Y4"/>